<dbReference type="AlphaFoldDB" id="A0A4Y2X693"/>
<protein>
    <submittedName>
        <fullName evidence="1">Uncharacterized protein</fullName>
    </submittedName>
</protein>
<comment type="caution">
    <text evidence="1">The sequence shown here is derived from an EMBL/GenBank/DDBJ whole genome shotgun (WGS) entry which is preliminary data.</text>
</comment>
<gene>
    <name evidence="1" type="ORF">AVEN_70461_1</name>
</gene>
<organism evidence="1 2">
    <name type="scientific">Araneus ventricosus</name>
    <name type="common">Orbweaver spider</name>
    <name type="synonym">Epeira ventricosa</name>
    <dbReference type="NCBI Taxonomy" id="182803"/>
    <lineage>
        <taxon>Eukaryota</taxon>
        <taxon>Metazoa</taxon>
        <taxon>Ecdysozoa</taxon>
        <taxon>Arthropoda</taxon>
        <taxon>Chelicerata</taxon>
        <taxon>Arachnida</taxon>
        <taxon>Araneae</taxon>
        <taxon>Araneomorphae</taxon>
        <taxon>Entelegynae</taxon>
        <taxon>Araneoidea</taxon>
        <taxon>Araneidae</taxon>
        <taxon>Araneus</taxon>
    </lineage>
</organism>
<accession>A0A4Y2X693</accession>
<reference evidence="1 2" key="1">
    <citation type="journal article" date="2019" name="Sci. Rep.">
        <title>Orb-weaving spider Araneus ventricosus genome elucidates the spidroin gene catalogue.</title>
        <authorList>
            <person name="Kono N."/>
            <person name="Nakamura H."/>
            <person name="Ohtoshi R."/>
            <person name="Moran D.A.P."/>
            <person name="Shinohara A."/>
            <person name="Yoshida Y."/>
            <person name="Fujiwara M."/>
            <person name="Mori M."/>
            <person name="Tomita M."/>
            <person name="Arakawa K."/>
        </authorList>
    </citation>
    <scope>NUCLEOTIDE SEQUENCE [LARGE SCALE GENOMIC DNA]</scope>
</reference>
<sequence length="111" mass="12512">MAEKRVLLKAKPMNPNISDPFGDKTKLPENAGIIILSLLETEPSKDFYMTSHPVGEKYKDKAMLNDQSVVYGALITVQASELTDIEHYRKYCYGDLLVMCVANLYKCLAFC</sequence>
<proteinExistence type="predicted"/>
<dbReference type="Proteomes" id="UP000499080">
    <property type="component" value="Unassembled WGS sequence"/>
</dbReference>
<dbReference type="EMBL" id="BGPR01069952">
    <property type="protein sequence ID" value="GBO43512.1"/>
    <property type="molecule type" value="Genomic_DNA"/>
</dbReference>
<name>A0A4Y2X693_ARAVE</name>
<evidence type="ECO:0000313" key="2">
    <source>
        <dbReference type="Proteomes" id="UP000499080"/>
    </source>
</evidence>
<evidence type="ECO:0000313" key="1">
    <source>
        <dbReference type="EMBL" id="GBO43512.1"/>
    </source>
</evidence>
<keyword evidence="2" id="KW-1185">Reference proteome</keyword>